<organism evidence="1 2">
    <name type="scientific">Brachionus plicatilis</name>
    <name type="common">Marine rotifer</name>
    <name type="synonym">Brachionus muelleri</name>
    <dbReference type="NCBI Taxonomy" id="10195"/>
    <lineage>
        <taxon>Eukaryota</taxon>
        <taxon>Metazoa</taxon>
        <taxon>Spiralia</taxon>
        <taxon>Gnathifera</taxon>
        <taxon>Rotifera</taxon>
        <taxon>Eurotatoria</taxon>
        <taxon>Monogononta</taxon>
        <taxon>Pseudotrocha</taxon>
        <taxon>Ploima</taxon>
        <taxon>Brachionidae</taxon>
        <taxon>Brachionus</taxon>
    </lineage>
</organism>
<comment type="caution">
    <text evidence="1">The sequence shown here is derived from an EMBL/GenBank/DDBJ whole genome shotgun (WGS) entry which is preliminary data.</text>
</comment>
<reference evidence="1 2" key="1">
    <citation type="journal article" date="2018" name="Sci. Rep.">
        <title>Genomic signatures of local adaptation to the degree of environmental predictability in rotifers.</title>
        <authorList>
            <person name="Franch-Gras L."/>
            <person name="Hahn C."/>
            <person name="Garcia-Roger E.M."/>
            <person name="Carmona M.J."/>
            <person name="Serra M."/>
            <person name="Gomez A."/>
        </authorList>
    </citation>
    <scope>NUCLEOTIDE SEQUENCE [LARGE SCALE GENOMIC DNA]</scope>
    <source>
        <strain evidence="1">HYR1</strain>
    </source>
</reference>
<evidence type="ECO:0000313" key="1">
    <source>
        <dbReference type="EMBL" id="RNA14642.1"/>
    </source>
</evidence>
<proteinExistence type="predicted"/>
<sequence>MYRSSAHRLFGWIILFRTELHQQSSQEPLINSFQEIFEILFNLFRPTGLSSAPEISIEVVELTCRENNQITVIDRFDNYKYNCDII</sequence>
<accession>A0A3M7QTJ1</accession>
<dbReference type="AlphaFoldDB" id="A0A3M7QTJ1"/>
<dbReference type="EMBL" id="REGN01005144">
    <property type="protein sequence ID" value="RNA14642.1"/>
    <property type="molecule type" value="Genomic_DNA"/>
</dbReference>
<protein>
    <submittedName>
        <fullName evidence="1">Uncharacterized protein</fullName>
    </submittedName>
</protein>
<gene>
    <name evidence="1" type="ORF">BpHYR1_029995</name>
</gene>
<dbReference type="Proteomes" id="UP000276133">
    <property type="component" value="Unassembled WGS sequence"/>
</dbReference>
<evidence type="ECO:0000313" key="2">
    <source>
        <dbReference type="Proteomes" id="UP000276133"/>
    </source>
</evidence>
<name>A0A3M7QTJ1_BRAPC</name>
<keyword evidence="2" id="KW-1185">Reference proteome</keyword>